<dbReference type="PANTHER" id="PTHR43649">
    <property type="entry name" value="ARABINOSE-BINDING PROTEIN-RELATED"/>
    <property type="match status" value="1"/>
</dbReference>
<dbReference type="PROSITE" id="PS01037">
    <property type="entry name" value="SBP_BACTERIAL_1"/>
    <property type="match status" value="1"/>
</dbReference>
<dbReference type="Gene3D" id="3.40.190.10">
    <property type="entry name" value="Periplasmic binding protein-like II"/>
    <property type="match status" value="2"/>
</dbReference>
<sequence length="437" mass="48783">MKKVKLLSVLLSITLVVGILAGCGSKTTGGDSTNQSTSDKKVEVNILMGKPEVAKQFEDILAEYNKESKTAKVSMVPLGGQNAYEKMTALYASNNAPTISMVGQEFESFKDKFLDLGGESWVKNAMDGTLDYVKDDNKVLGMPVTVEAFGFIYNKKVLDEAVGGSFDPAMVKTTKDLEDLFKKIEAKGKQALHISPMDWSLGAHLTNIFFTTQSQNRDDRHKFMSDLKAGNVSLKDNKLFNGWLDTFDLMKKYNSAKASPLSPQYEDGPQQLATGQVGMWFMGNWAYPQIKELDDSGEYGFLPVPVSNNAYDYGNSQISVGVPSYWCVDASQSSKEQQEEAKKFLSWLVNDPKGQDGYVNSLNFIPIYTNITLKPADPISNNILKYMSNKQTLEWMNNYYPADGWPKMGASMQKYLDNKIDRNGLVDEFEAYWKTAK</sequence>
<dbReference type="OrthoDB" id="9763054at2"/>
<evidence type="ECO:0000313" key="5">
    <source>
        <dbReference type="EMBL" id="AJH01925.1"/>
    </source>
</evidence>
<dbReference type="Pfam" id="PF13416">
    <property type="entry name" value="SBP_bac_8"/>
    <property type="match status" value="1"/>
</dbReference>
<name>A0A0B5QHS1_CLOBE</name>
<dbReference type="AlphaFoldDB" id="A0A0B5QHS1"/>
<evidence type="ECO:0000256" key="2">
    <source>
        <dbReference type="ARBA" id="ARBA00022448"/>
    </source>
</evidence>
<feature type="chain" id="PRO_5038992799" evidence="4">
    <location>
        <begin position="22"/>
        <end position="437"/>
    </location>
</feature>
<dbReference type="PROSITE" id="PS51257">
    <property type="entry name" value="PROKAR_LIPOPROTEIN"/>
    <property type="match status" value="1"/>
</dbReference>
<dbReference type="Proteomes" id="UP000031866">
    <property type="component" value="Chromosome"/>
</dbReference>
<accession>A0A0B5QHS1</accession>
<reference evidence="6" key="1">
    <citation type="submission" date="2014-12" db="EMBL/GenBank/DDBJ databases">
        <title>Genome sequence of Clostridium beijerinckii strain 59B.</title>
        <authorList>
            <person name="Little G.T."/>
            <person name="Minton N.P."/>
        </authorList>
    </citation>
    <scope>NUCLEOTIDE SEQUENCE [LARGE SCALE GENOMIC DNA]</scope>
    <source>
        <strain evidence="6">59B</strain>
    </source>
</reference>
<dbReference type="InterPro" id="IPR050490">
    <property type="entry name" value="Bact_solute-bd_prot1"/>
</dbReference>
<dbReference type="PANTHER" id="PTHR43649:SF34">
    <property type="entry name" value="ABC TRANSPORTER PERIPLASMIC-BINDING PROTEIN YCJN-RELATED"/>
    <property type="match status" value="1"/>
</dbReference>
<evidence type="ECO:0000256" key="4">
    <source>
        <dbReference type="SAM" id="SignalP"/>
    </source>
</evidence>
<evidence type="ECO:0000313" key="6">
    <source>
        <dbReference type="Proteomes" id="UP000031866"/>
    </source>
</evidence>
<organism evidence="5 6">
    <name type="scientific">Clostridium beijerinckii</name>
    <name type="common">Clostridium MP</name>
    <dbReference type="NCBI Taxonomy" id="1520"/>
    <lineage>
        <taxon>Bacteria</taxon>
        <taxon>Bacillati</taxon>
        <taxon>Bacillota</taxon>
        <taxon>Clostridia</taxon>
        <taxon>Eubacteriales</taxon>
        <taxon>Clostridiaceae</taxon>
        <taxon>Clostridium</taxon>
    </lineage>
</organism>
<dbReference type="RefSeq" id="WP_041900387.1">
    <property type="nucleotide sequence ID" value="NZ_CP010086.2"/>
</dbReference>
<evidence type="ECO:0000256" key="3">
    <source>
        <dbReference type="ARBA" id="ARBA00022729"/>
    </source>
</evidence>
<dbReference type="GO" id="GO:0055085">
    <property type="term" value="P:transmembrane transport"/>
    <property type="evidence" value="ECO:0007669"/>
    <property type="project" value="InterPro"/>
</dbReference>
<dbReference type="STRING" id="1520.LF65_05406"/>
<proteinExistence type="inferred from homology"/>
<dbReference type="KEGG" id="cbei:LF65_05406"/>
<comment type="similarity">
    <text evidence="1">Belongs to the bacterial solute-binding protein 1 family.</text>
</comment>
<keyword evidence="3 4" id="KW-0732">Signal</keyword>
<gene>
    <name evidence="5" type="ORF">LF65_05406</name>
</gene>
<feature type="signal peptide" evidence="4">
    <location>
        <begin position="1"/>
        <end position="21"/>
    </location>
</feature>
<dbReference type="InterPro" id="IPR006059">
    <property type="entry name" value="SBP"/>
</dbReference>
<dbReference type="SUPFAM" id="SSF53850">
    <property type="entry name" value="Periplasmic binding protein-like II"/>
    <property type="match status" value="1"/>
</dbReference>
<protein>
    <submittedName>
        <fullName evidence="5">ABC transporter substrate-binding protein</fullName>
    </submittedName>
</protein>
<evidence type="ECO:0000256" key="1">
    <source>
        <dbReference type="ARBA" id="ARBA00008520"/>
    </source>
</evidence>
<keyword evidence="2" id="KW-0813">Transport</keyword>
<dbReference type="EMBL" id="CP010086">
    <property type="protein sequence ID" value="AJH01925.1"/>
    <property type="molecule type" value="Genomic_DNA"/>
</dbReference>
<dbReference type="InterPro" id="IPR006061">
    <property type="entry name" value="SBP_1_CS"/>
</dbReference>